<dbReference type="Pfam" id="PF00097">
    <property type="entry name" value="zf-C3HC4"/>
    <property type="match status" value="1"/>
</dbReference>
<evidence type="ECO:0000256" key="4">
    <source>
        <dbReference type="ARBA" id="ARBA00022723"/>
    </source>
</evidence>
<dbReference type="GO" id="GO:0008270">
    <property type="term" value="F:zinc ion binding"/>
    <property type="evidence" value="ECO:0007669"/>
    <property type="project" value="UniProtKB-KW"/>
</dbReference>
<dbReference type="Pfam" id="PF13765">
    <property type="entry name" value="PRY"/>
    <property type="match status" value="1"/>
</dbReference>
<dbReference type="SUPFAM" id="SSF57845">
    <property type="entry name" value="B-box zinc-binding domain"/>
    <property type="match status" value="1"/>
</dbReference>
<dbReference type="PANTHER" id="PTHR24103">
    <property type="entry name" value="E3 UBIQUITIN-PROTEIN LIGASE TRIM"/>
    <property type="match status" value="1"/>
</dbReference>
<dbReference type="InterPro" id="IPR013083">
    <property type="entry name" value="Znf_RING/FYVE/PHD"/>
</dbReference>
<dbReference type="PROSITE" id="PS50188">
    <property type="entry name" value="B302_SPRY"/>
    <property type="match status" value="1"/>
</dbReference>
<dbReference type="SMART" id="SM00336">
    <property type="entry name" value="BBOX"/>
    <property type="match status" value="1"/>
</dbReference>
<feature type="coiled-coil region" evidence="8">
    <location>
        <begin position="119"/>
        <end position="146"/>
    </location>
</feature>
<dbReference type="InterPro" id="IPR018957">
    <property type="entry name" value="Znf_C3HC4_RING-type"/>
</dbReference>
<dbReference type="AlphaFoldDB" id="A0A9D2YKW1"/>
<sequence length="455" mass="52684">MAYRSQEDLHCPICLEVFKDPVILPCSHSFCKACLRSWWVEKRIQQCPICKNTCEEKDVLRNLALGNLCETFLKPGDQANICKLHGETLKLFCVNHWELACVVCRDSDKHLNHKFKPLDEAVHQQKEELQERLKVLQERMKVFDQVKVKFFQTAEYIKVQAQQTQVQIKEQFQKLHRFLEEEEKIRMVAVMKEKEQKSQMMREKIDLLKREMVALLDRIKDTEKKLKASDVSVLLSPMDRVQQCPQLDDPQLLSGTLISQAKHLGNLSFNIWNKMKDVVSFSPVILDPNTANPELVLSDDLTSVRCGRRRQLPENPERINGFCSVLGSEGFCSGNHYWDVEVGNHTRWELGVLQESVQRKGDLWPGLWRIQLCDGKHKAMSPPRTSALLPVKTLQRITVNLDLNKKKLSFFNADTSEPIYTFIHSFTGRVFPYIWAGEERPLRILPVNISVCMLG</sequence>
<evidence type="ECO:0000256" key="1">
    <source>
        <dbReference type="ARBA" id="ARBA00004496"/>
    </source>
</evidence>
<protein>
    <submittedName>
        <fullName evidence="12">Zinc-binding protein A33-like</fullName>
    </submittedName>
</protein>
<dbReference type="GO" id="GO:0016567">
    <property type="term" value="P:protein ubiquitination"/>
    <property type="evidence" value="ECO:0007669"/>
    <property type="project" value="InterPro"/>
</dbReference>
<comment type="caution">
    <text evidence="12">The sequence shown here is derived from an EMBL/GenBank/DDBJ whole genome shotgun (WGS) entry which is preliminary data.</text>
</comment>
<evidence type="ECO:0000256" key="2">
    <source>
        <dbReference type="ARBA" id="ARBA00008518"/>
    </source>
</evidence>
<evidence type="ECO:0000256" key="3">
    <source>
        <dbReference type="ARBA" id="ARBA00022490"/>
    </source>
</evidence>
<dbReference type="OrthoDB" id="6105938at2759"/>
<dbReference type="SMART" id="SM00449">
    <property type="entry name" value="SPRY"/>
    <property type="match status" value="1"/>
</dbReference>
<gene>
    <name evidence="12" type="ORF">G4P62_008686</name>
</gene>
<dbReference type="InterPro" id="IPR050143">
    <property type="entry name" value="TRIM/RBCC"/>
</dbReference>
<dbReference type="SMART" id="SM00589">
    <property type="entry name" value="PRY"/>
    <property type="match status" value="1"/>
</dbReference>
<keyword evidence="4" id="KW-0479">Metal-binding</keyword>
<dbReference type="InterPro" id="IPR013320">
    <property type="entry name" value="ConA-like_dom_sf"/>
</dbReference>
<dbReference type="InterPro" id="IPR003613">
    <property type="entry name" value="Ubox_domain"/>
</dbReference>
<evidence type="ECO:0000259" key="9">
    <source>
        <dbReference type="PROSITE" id="PS50089"/>
    </source>
</evidence>
<dbReference type="Proteomes" id="UP000822369">
    <property type="component" value="Chromosome 5"/>
</dbReference>
<dbReference type="Pfam" id="PF00643">
    <property type="entry name" value="zf-B_box"/>
    <property type="match status" value="1"/>
</dbReference>
<dbReference type="Gene3D" id="3.30.40.10">
    <property type="entry name" value="Zinc/RING finger domain, C3HC4 (zinc finger)"/>
    <property type="match status" value="1"/>
</dbReference>
<feature type="domain" description="B box-type" evidence="10">
    <location>
        <begin position="77"/>
        <end position="118"/>
    </location>
</feature>
<dbReference type="InterPro" id="IPR043136">
    <property type="entry name" value="B30.2/SPRY_sf"/>
</dbReference>
<keyword evidence="5 7" id="KW-0863">Zinc-finger</keyword>
<evidence type="ECO:0000313" key="13">
    <source>
        <dbReference type="Proteomes" id="UP000822369"/>
    </source>
</evidence>
<evidence type="ECO:0000256" key="7">
    <source>
        <dbReference type="PROSITE-ProRule" id="PRU00024"/>
    </source>
</evidence>
<dbReference type="InterPro" id="IPR006574">
    <property type="entry name" value="PRY"/>
</dbReference>
<reference evidence="12" key="1">
    <citation type="submission" date="2020-03" db="EMBL/GenBank/DDBJ databases">
        <title>Intra-Species Differences in Population Size shape Life History and Genome Evolution.</title>
        <authorList>
            <person name="Willemsen D."/>
            <person name="Cui R."/>
            <person name="Valenzano D.R."/>
        </authorList>
    </citation>
    <scope>NUCLEOTIDE SEQUENCE</scope>
    <source>
        <strain evidence="12">GRZ</strain>
        <tissue evidence="12">Whole</tissue>
    </source>
</reference>
<dbReference type="InterPro" id="IPR003877">
    <property type="entry name" value="SPRY_dom"/>
</dbReference>
<dbReference type="CDD" id="cd12893">
    <property type="entry name" value="SPRY_PRY_TRIM35"/>
    <property type="match status" value="1"/>
</dbReference>
<evidence type="ECO:0000313" key="12">
    <source>
        <dbReference type="EMBL" id="KAF7221867.1"/>
    </source>
</evidence>
<feature type="domain" description="RING-type" evidence="9">
    <location>
        <begin position="11"/>
        <end position="51"/>
    </location>
</feature>
<name>A0A9D2YKW1_NOTFU</name>
<dbReference type="Gene3D" id="2.60.120.920">
    <property type="match status" value="1"/>
</dbReference>
<keyword evidence="6" id="KW-0862">Zinc</keyword>
<dbReference type="Gene3D" id="3.30.160.60">
    <property type="entry name" value="Classic Zinc Finger"/>
    <property type="match status" value="1"/>
</dbReference>
<keyword evidence="3" id="KW-0963">Cytoplasm</keyword>
<dbReference type="EMBL" id="JAAVVJ010000005">
    <property type="protein sequence ID" value="KAF7221867.1"/>
    <property type="molecule type" value="Genomic_DNA"/>
</dbReference>
<dbReference type="OMA" id="SKTEPPC"/>
<dbReference type="SMART" id="SM00504">
    <property type="entry name" value="Ubox"/>
    <property type="match status" value="1"/>
</dbReference>
<dbReference type="SMART" id="SM00184">
    <property type="entry name" value="RING"/>
    <property type="match status" value="1"/>
</dbReference>
<feature type="domain" description="B30.2/SPRY" evidence="11">
    <location>
        <begin position="264"/>
        <end position="454"/>
    </location>
</feature>
<dbReference type="PRINTS" id="PR01407">
    <property type="entry name" value="BUTYPHLNCDUF"/>
</dbReference>
<dbReference type="PROSITE" id="PS50119">
    <property type="entry name" value="ZF_BBOX"/>
    <property type="match status" value="1"/>
</dbReference>
<dbReference type="InterPro" id="IPR001841">
    <property type="entry name" value="Znf_RING"/>
</dbReference>
<dbReference type="Pfam" id="PF00622">
    <property type="entry name" value="SPRY"/>
    <property type="match status" value="1"/>
</dbReference>
<accession>A0A9D2YKW1</accession>
<evidence type="ECO:0000259" key="11">
    <source>
        <dbReference type="PROSITE" id="PS50188"/>
    </source>
</evidence>
<evidence type="ECO:0000256" key="5">
    <source>
        <dbReference type="ARBA" id="ARBA00022771"/>
    </source>
</evidence>
<dbReference type="SUPFAM" id="SSF49899">
    <property type="entry name" value="Concanavalin A-like lectins/glucanases"/>
    <property type="match status" value="1"/>
</dbReference>
<dbReference type="PROSITE" id="PS50089">
    <property type="entry name" value="ZF_RING_2"/>
    <property type="match status" value="1"/>
</dbReference>
<comment type="similarity">
    <text evidence="2">Belongs to the TRIM/RBCC family.</text>
</comment>
<dbReference type="InterPro" id="IPR001870">
    <property type="entry name" value="B30.2/SPRY"/>
</dbReference>
<dbReference type="InterPro" id="IPR017907">
    <property type="entry name" value="Znf_RING_CS"/>
</dbReference>
<dbReference type="SUPFAM" id="SSF57850">
    <property type="entry name" value="RING/U-box"/>
    <property type="match status" value="1"/>
</dbReference>
<dbReference type="InterPro" id="IPR003879">
    <property type="entry name" value="Butyrophylin_SPRY"/>
</dbReference>
<proteinExistence type="inferred from homology"/>
<dbReference type="InterPro" id="IPR000315">
    <property type="entry name" value="Znf_B-box"/>
</dbReference>
<comment type="subcellular location">
    <subcellularLocation>
        <location evidence="1">Cytoplasm</location>
    </subcellularLocation>
</comment>
<feature type="coiled-coil region" evidence="8">
    <location>
        <begin position="191"/>
        <end position="225"/>
    </location>
</feature>
<organism evidence="12 13">
    <name type="scientific">Nothobranchius furzeri</name>
    <name type="common">Turquoise killifish</name>
    <dbReference type="NCBI Taxonomy" id="105023"/>
    <lineage>
        <taxon>Eukaryota</taxon>
        <taxon>Metazoa</taxon>
        <taxon>Chordata</taxon>
        <taxon>Craniata</taxon>
        <taxon>Vertebrata</taxon>
        <taxon>Euteleostomi</taxon>
        <taxon>Actinopterygii</taxon>
        <taxon>Neopterygii</taxon>
        <taxon>Teleostei</taxon>
        <taxon>Neoteleostei</taxon>
        <taxon>Acanthomorphata</taxon>
        <taxon>Ovalentaria</taxon>
        <taxon>Atherinomorphae</taxon>
        <taxon>Cyprinodontiformes</taxon>
        <taxon>Nothobranchiidae</taxon>
        <taxon>Nothobranchius</taxon>
    </lineage>
</organism>
<evidence type="ECO:0000256" key="8">
    <source>
        <dbReference type="SAM" id="Coils"/>
    </source>
</evidence>
<dbReference type="KEGG" id="nfu:107383704"/>
<dbReference type="GO" id="GO:0004842">
    <property type="term" value="F:ubiquitin-protein transferase activity"/>
    <property type="evidence" value="ECO:0007669"/>
    <property type="project" value="InterPro"/>
</dbReference>
<keyword evidence="8" id="KW-0175">Coiled coil</keyword>
<dbReference type="PROSITE" id="PS00518">
    <property type="entry name" value="ZF_RING_1"/>
    <property type="match status" value="1"/>
</dbReference>
<evidence type="ECO:0000259" key="10">
    <source>
        <dbReference type="PROSITE" id="PS50119"/>
    </source>
</evidence>
<evidence type="ECO:0000256" key="6">
    <source>
        <dbReference type="ARBA" id="ARBA00022833"/>
    </source>
</evidence>